<accession>A0ABN1ZLQ2</accession>
<name>A0ABN1ZLQ2_9ACTN</name>
<dbReference type="Proteomes" id="UP001422759">
    <property type="component" value="Unassembled WGS sequence"/>
</dbReference>
<comment type="caution">
    <text evidence="1">The sequence shown here is derived from an EMBL/GenBank/DDBJ whole genome shotgun (WGS) entry which is preliminary data.</text>
</comment>
<protein>
    <submittedName>
        <fullName evidence="1">Uncharacterized protein</fullName>
    </submittedName>
</protein>
<proteinExistence type="predicted"/>
<dbReference type="EMBL" id="BAAANT010000077">
    <property type="protein sequence ID" value="GAA1500873.1"/>
    <property type="molecule type" value="Genomic_DNA"/>
</dbReference>
<organism evidence="1 2">
    <name type="scientific">Kitasatospora kazusensis</name>
    <dbReference type="NCBI Taxonomy" id="407974"/>
    <lineage>
        <taxon>Bacteria</taxon>
        <taxon>Bacillati</taxon>
        <taxon>Actinomycetota</taxon>
        <taxon>Actinomycetes</taxon>
        <taxon>Kitasatosporales</taxon>
        <taxon>Streptomycetaceae</taxon>
        <taxon>Kitasatospora</taxon>
    </lineage>
</organism>
<sequence>MAAFSLPVMFTGGLIVEVYPPGLQIVEPIVACVTAGLVAPGVHAASGSGCFAAVYR</sequence>
<evidence type="ECO:0000313" key="1">
    <source>
        <dbReference type="EMBL" id="GAA1500873.1"/>
    </source>
</evidence>
<gene>
    <name evidence="1" type="ORF">GCM10009760_63110</name>
</gene>
<evidence type="ECO:0000313" key="2">
    <source>
        <dbReference type="Proteomes" id="UP001422759"/>
    </source>
</evidence>
<keyword evidence="2" id="KW-1185">Reference proteome</keyword>
<reference evidence="1 2" key="1">
    <citation type="journal article" date="2019" name="Int. J. Syst. Evol. Microbiol.">
        <title>The Global Catalogue of Microorganisms (GCM) 10K type strain sequencing project: providing services to taxonomists for standard genome sequencing and annotation.</title>
        <authorList>
            <consortium name="The Broad Institute Genomics Platform"/>
            <consortium name="The Broad Institute Genome Sequencing Center for Infectious Disease"/>
            <person name="Wu L."/>
            <person name="Ma J."/>
        </authorList>
    </citation>
    <scope>NUCLEOTIDE SEQUENCE [LARGE SCALE GENOMIC DNA]</scope>
    <source>
        <strain evidence="1 2">JCM 14560</strain>
    </source>
</reference>